<proteinExistence type="predicted"/>
<evidence type="ECO:0000313" key="1">
    <source>
        <dbReference type="EMBL" id="RLV56939.1"/>
    </source>
</evidence>
<protein>
    <recommendedName>
        <fullName evidence="3">ABC transporter ATP-binding protein</fullName>
    </recommendedName>
</protein>
<comment type="caution">
    <text evidence="1">The sequence shown here is derived from an EMBL/GenBank/DDBJ whole genome shotgun (WGS) entry which is preliminary data.</text>
</comment>
<reference evidence="1 2" key="1">
    <citation type="submission" date="2018-10" db="EMBL/GenBank/DDBJ databases">
        <title>Aeromicrobium sp. 9W16Y-2 whole genome shotgun sequence.</title>
        <authorList>
            <person name="Li F."/>
        </authorList>
    </citation>
    <scope>NUCLEOTIDE SEQUENCE [LARGE SCALE GENOMIC DNA]</scope>
    <source>
        <strain evidence="1 2">9W16Y-2</strain>
    </source>
</reference>
<name>A0A3L8PQ29_9ACTN</name>
<sequence>MQIGSRVVRIRGSGGVRRRICTTREPTEHLDRDTADALMDDILALAPHRSVMVISHAPDVLARFDRVMTLGAEPVPVPAPATS</sequence>
<keyword evidence="2" id="KW-1185">Reference proteome</keyword>
<accession>A0A3L8PQ29</accession>
<evidence type="ECO:0000313" key="2">
    <source>
        <dbReference type="Proteomes" id="UP000282515"/>
    </source>
</evidence>
<organism evidence="1 2">
    <name type="scientific">Aeromicrobium phragmitis</name>
    <dbReference type="NCBI Taxonomy" id="2478914"/>
    <lineage>
        <taxon>Bacteria</taxon>
        <taxon>Bacillati</taxon>
        <taxon>Actinomycetota</taxon>
        <taxon>Actinomycetes</taxon>
        <taxon>Propionibacteriales</taxon>
        <taxon>Nocardioidaceae</taxon>
        <taxon>Aeromicrobium</taxon>
    </lineage>
</organism>
<dbReference type="Gene3D" id="3.40.50.300">
    <property type="entry name" value="P-loop containing nucleotide triphosphate hydrolases"/>
    <property type="match status" value="1"/>
</dbReference>
<dbReference type="SUPFAM" id="SSF52540">
    <property type="entry name" value="P-loop containing nucleoside triphosphate hydrolases"/>
    <property type="match status" value="1"/>
</dbReference>
<evidence type="ECO:0008006" key="3">
    <source>
        <dbReference type="Google" id="ProtNLM"/>
    </source>
</evidence>
<gene>
    <name evidence="1" type="ORF">D9V41_04005</name>
</gene>
<dbReference type="Proteomes" id="UP000282515">
    <property type="component" value="Unassembled WGS sequence"/>
</dbReference>
<dbReference type="EMBL" id="RDBF01000002">
    <property type="protein sequence ID" value="RLV56939.1"/>
    <property type="molecule type" value="Genomic_DNA"/>
</dbReference>
<dbReference type="AlphaFoldDB" id="A0A3L8PQ29"/>
<dbReference type="InterPro" id="IPR027417">
    <property type="entry name" value="P-loop_NTPase"/>
</dbReference>